<organism evidence="1 2">
    <name type="scientific">Cohnella candidum</name>
    <dbReference type="NCBI Taxonomy" id="2674991"/>
    <lineage>
        <taxon>Bacteria</taxon>
        <taxon>Bacillati</taxon>
        <taxon>Bacillota</taxon>
        <taxon>Bacilli</taxon>
        <taxon>Bacillales</taxon>
        <taxon>Paenibacillaceae</taxon>
        <taxon>Cohnella</taxon>
    </lineage>
</organism>
<name>A0A3G3JYD6_9BACL</name>
<accession>A0A3G3JYD6</accession>
<proteinExistence type="predicted"/>
<dbReference type="Proteomes" id="UP000269097">
    <property type="component" value="Chromosome"/>
</dbReference>
<dbReference type="SUPFAM" id="SSF56059">
    <property type="entry name" value="Glutathione synthetase ATP-binding domain-like"/>
    <property type="match status" value="1"/>
</dbReference>
<evidence type="ECO:0000313" key="2">
    <source>
        <dbReference type="Proteomes" id="UP000269097"/>
    </source>
</evidence>
<dbReference type="EMBL" id="CP033433">
    <property type="protein sequence ID" value="AYQ73254.1"/>
    <property type="molecule type" value="Genomic_DNA"/>
</dbReference>
<sequence length="381" mass="42290">MRDIYPDSEILGILALERPGEFPVGEGRFVRELLRRGRRTGLTAIAFDPRTWDPSDDSVRGWTLQSDGEGWQSGRYGVPGLLYDRAWPETASEHERFRHALRRLEDGRKLRRLNGKLPHKGRVHALLAQEPELDRLLPPTQAYAGPASFSRWLDHAGGSAFLKPAGGSQGRRVAACVRESDGSVLIRGRRADNRSFEVSFRSMAAASAKLHRWIGRRSYIMQPLLDLTGEGGAPYDIRALVQKNGRGRWTVTGIAARIGRPGTVTANLHGGGRAEPAETVLAAAHGASKAEELLAEIRRACLLIVRRLERHCGRLAELGLDFGVDRSGRLWFLEANSKPGRQAMAGISAETAARSTERPIDYARFILLRPRGRVIHEFDHL</sequence>
<dbReference type="InterPro" id="IPR026838">
    <property type="entry name" value="YheC/D"/>
</dbReference>
<gene>
    <name evidence="1" type="ORF">EAV92_12150</name>
</gene>
<dbReference type="Pfam" id="PF14398">
    <property type="entry name" value="ATPgrasp_YheCD"/>
    <property type="match status" value="1"/>
</dbReference>
<keyword evidence="2" id="KW-1185">Reference proteome</keyword>
<reference evidence="1 2" key="1">
    <citation type="submission" date="2018-10" db="EMBL/GenBank/DDBJ databases">
        <title>Genome Sequence of Cohnella sp.</title>
        <authorList>
            <person name="Srinivasan S."/>
            <person name="Kim M.K."/>
        </authorList>
    </citation>
    <scope>NUCLEOTIDE SEQUENCE [LARGE SCALE GENOMIC DNA]</scope>
    <source>
        <strain evidence="1 2">18JY8-7</strain>
    </source>
</reference>
<dbReference type="RefSeq" id="WP_123041336.1">
    <property type="nucleotide sequence ID" value="NZ_CP033433.1"/>
</dbReference>
<evidence type="ECO:0000313" key="1">
    <source>
        <dbReference type="EMBL" id="AYQ73254.1"/>
    </source>
</evidence>
<dbReference type="KEGG" id="coh:EAV92_12150"/>
<dbReference type="AlphaFoldDB" id="A0A3G3JYD6"/>
<dbReference type="Gene3D" id="3.30.470.20">
    <property type="entry name" value="ATP-grasp fold, B domain"/>
    <property type="match status" value="1"/>
</dbReference>
<protein>
    <submittedName>
        <fullName evidence="1">YheC/YheD family protein</fullName>
    </submittedName>
</protein>